<dbReference type="EMBL" id="JAUEPT010000038">
    <property type="protein sequence ID" value="KAK0439439.1"/>
    <property type="molecule type" value="Genomic_DNA"/>
</dbReference>
<organism evidence="11 12">
    <name type="scientific">Armillaria borealis</name>
    <dbReference type="NCBI Taxonomy" id="47425"/>
    <lineage>
        <taxon>Eukaryota</taxon>
        <taxon>Fungi</taxon>
        <taxon>Dikarya</taxon>
        <taxon>Basidiomycota</taxon>
        <taxon>Agaricomycotina</taxon>
        <taxon>Agaricomycetes</taxon>
        <taxon>Agaricomycetidae</taxon>
        <taxon>Agaricales</taxon>
        <taxon>Marasmiineae</taxon>
        <taxon>Physalacriaceae</taxon>
        <taxon>Armillaria</taxon>
    </lineage>
</organism>
<evidence type="ECO:0000256" key="6">
    <source>
        <dbReference type="ARBA" id="ARBA00022895"/>
    </source>
</evidence>
<dbReference type="GO" id="GO:0032210">
    <property type="term" value="P:regulation of telomere maintenance via telomerase"/>
    <property type="evidence" value="ECO:0007669"/>
    <property type="project" value="TreeGrafter"/>
</dbReference>
<evidence type="ECO:0000313" key="12">
    <source>
        <dbReference type="Proteomes" id="UP001175226"/>
    </source>
</evidence>
<evidence type="ECO:0000256" key="5">
    <source>
        <dbReference type="ARBA" id="ARBA00022454"/>
    </source>
</evidence>
<evidence type="ECO:0000256" key="3">
    <source>
        <dbReference type="ARBA" id="ARBA00008442"/>
    </source>
</evidence>
<evidence type="ECO:0000256" key="2">
    <source>
        <dbReference type="ARBA" id="ARBA00004574"/>
    </source>
</evidence>
<feature type="domain" description="Telomeric single stranded DNA binding POT1/Cdc13" evidence="9">
    <location>
        <begin position="346"/>
        <end position="471"/>
    </location>
</feature>
<proteinExistence type="inferred from homology"/>
<dbReference type="SUPFAM" id="SSF50249">
    <property type="entry name" value="Nucleic acid-binding proteins"/>
    <property type="match status" value="2"/>
</dbReference>
<dbReference type="InterPro" id="IPR011564">
    <property type="entry name" value="Telomer_end-bd_POT1/Cdc13"/>
</dbReference>
<comment type="subcellular location">
    <subcellularLocation>
        <location evidence="2">Chromosome</location>
        <location evidence="2">Telomere</location>
    </subcellularLocation>
    <subcellularLocation>
        <location evidence="1">Nucleus</location>
    </subcellularLocation>
</comment>
<evidence type="ECO:0000256" key="4">
    <source>
        <dbReference type="ARBA" id="ARBA00015253"/>
    </source>
</evidence>
<reference evidence="11" key="1">
    <citation type="submission" date="2023-06" db="EMBL/GenBank/DDBJ databases">
        <authorList>
            <consortium name="Lawrence Berkeley National Laboratory"/>
            <person name="Ahrendt S."/>
            <person name="Sahu N."/>
            <person name="Indic B."/>
            <person name="Wong-Bajracharya J."/>
            <person name="Merenyi Z."/>
            <person name="Ke H.-M."/>
            <person name="Monk M."/>
            <person name="Kocsube S."/>
            <person name="Drula E."/>
            <person name="Lipzen A."/>
            <person name="Balint B."/>
            <person name="Henrissat B."/>
            <person name="Andreopoulos B."/>
            <person name="Martin F.M."/>
            <person name="Harder C.B."/>
            <person name="Rigling D."/>
            <person name="Ford K.L."/>
            <person name="Foster G.D."/>
            <person name="Pangilinan J."/>
            <person name="Papanicolaou A."/>
            <person name="Barry K."/>
            <person name="LaButti K."/>
            <person name="Viragh M."/>
            <person name="Koriabine M."/>
            <person name="Yan M."/>
            <person name="Riley R."/>
            <person name="Champramary S."/>
            <person name="Plett K.L."/>
            <person name="Tsai I.J."/>
            <person name="Slot J."/>
            <person name="Sipos G."/>
            <person name="Plett J."/>
            <person name="Nagy L.G."/>
            <person name="Grigoriev I.V."/>
        </authorList>
    </citation>
    <scope>NUCLEOTIDE SEQUENCE</scope>
    <source>
        <strain evidence="11">FPL87.14</strain>
    </source>
</reference>
<dbReference type="PANTHER" id="PTHR14513:SF0">
    <property type="entry name" value="PROTECTION OF TELOMERES PROTEIN 1"/>
    <property type="match status" value="1"/>
</dbReference>
<dbReference type="Proteomes" id="UP001175226">
    <property type="component" value="Unassembled WGS sequence"/>
</dbReference>
<dbReference type="InterPro" id="IPR012340">
    <property type="entry name" value="NA-bd_OB-fold"/>
</dbReference>
<dbReference type="InterPro" id="IPR032042">
    <property type="entry name" value="POT1PC"/>
</dbReference>
<dbReference type="InterPro" id="IPR028389">
    <property type="entry name" value="POT1"/>
</dbReference>
<dbReference type="AlphaFoldDB" id="A0AA39JBT3"/>
<dbReference type="GO" id="GO:0010521">
    <property type="term" value="F:telomerase inhibitor activity"/>
    <property type="evidence" value="ECO:0007669"/>
    <property type="project" value="TreeGrafter"/>
</dbReference>
<sequence length="672" mass="75145">MQHSPVERTTPRLLPAVLIPFDNPSLKRLATDLLTNPDDDSGYVICIRDRTENCQMIFKIDASNDGKSSVPFDVIFAGECFDAVSAQGLKLCSMDKLDLALEGAVIYGNLLEYKPGIRLKVVKSWKVAKNNGRVIDTWLLRRPALASMDENRYWRSIPADSQASLSTPQTPKLIRYDTPTSLPQGKRSHASTILADPLFLAKRLKQETTATEKLEPPKLTKKQRKALRAQRQRDRISALNDTTSLSLDIASTSKPKFTAGPLSAASAASVTGGYSSVTSTRPTLTPNAADSRGNISFLKLKRTPEQTALGMSSPDSISLLEGLLPMTAGLKRDYKYVALEETAMMDQGTLINVIGIVKSVSEPSLASHGQQPTCSIKILDPSVFSLEDSTWNDSDAFSVNCFTTKYKHWLPRPEVNDIVILRDVKIGTKFNDRSCAVGYYDKLQWAVYKKETGEIDHNRGDAPLFEGLGPNGLGVRFSPFHNAQPQEIDYCSKLSTWWRAILEKRQAELGTIHQIGEETPEHSMVPSTRRVHKLIRDVDHKFLDGYFDCIVEVLSKFDNGNRPYELYVTDYTKNDQAIPMRSKLWPSSLAETVLKIKMWDDALPIGRTMEQGRIYRMKNVRMIIGRSGGLEAKICERKISEPLDDSGHTDVDVHLQGFFERKELWKSDGKVA</sequence>
<dbReference type="Pfam" id="PF16686">
    <property type="entry name" value="POT1PC"/>
    <property type="match status" value="1"/>
</dbReference>
<keyword evidence="5" id="KW-0158">Chromosome</keyword>
<dbReference type="GO" id="GO:0098505">
    <property type="term" value="F:G-rich strand telomeric DNA binding"/>
    <property type="evidence" value="ECO:0007669"/>
    <property type="project" value="TreeGrafter"/>
</dbReference>
<evidence type="ECO:0000259" key="10">
    <source>
        <dbReference type="Pfam" id="PF16686"/>
    </source>
</evidence>
<feature type="domain" description="Protection of telomeres protein 1 ssDNA-binding" evidence="10">
    <location>
        <begin position="544"/>
        <end position="634"/>
    </location>
</feature>
<comment type="similarity">
    <text evidence="3">Belongs to the telombin family.</text>
</comment>
<dbReference type="GO" id="GO:0016233">
    <property type="term" value="P:telomere capping"/>
    <property type="evidence" value="ECO:0007669"/>
    <property type="project" value="TreeGrafter"/>
</dbReference>
<evidence type="ECO:0000313" key="11">
    <source>
        <dbReference type="EMBL" id="KAK0439439.1"/>
    </source>
</evidence>
<evidence type="ECO:0000256" key="1">
    <source>
        <dbReference type="ARBA" id="ARBA00004123"/>
    </source>
</evidence>
<keyword evidence="12" id="KW-1185">Reference proteome</keyword>
<protein>
    <recommendedName>
        <fullName evidence="4">Protection of telomeres protein 1</fullName>
    </recommendedName>
</protein>
<keyword evidence="8" id="KW-0539">Nucleus</keyword>
<evidence type="ECO:0000256" key="8">
    <source>
        <dbReference type="ARBA" id="ARBA00023242"/>
    </source>
</evidence>
<dbReference type="PANTHER" id="PTHR14513">
    <property type="entry name" value="PROTECTION OF TELOMERES 1"/>
    <property type="match status" value="1"/>
</dbReference>
<evidence type="ECO:0000256" key="7">
    <source>
        <dbReference type="ARBA" id="ARBA00023125"/>
    </source>
</evidence>
<dbReference type="Gene3D" id="2.40.50.140">
    <property type="entry name" value="Nucleic acid-binding proteins"/>
    <property type="match status" value="2"/>
</dbReference>
<comment type="caution">
    <text evidence="11">The sequence shown here is derived from an EMBL/GenBank/DDBJ whole genome shotgun (WGS) entry which is preliminary data.</text>
</comment>
<evidence type="ECO:0000259" key="9">
    <source>
        <dbReference type="Pfam" id="PF02765"/>
    </source>
</evidence>
<keyword evidence="7" id="KW-0238">DNA-binding</keyword>
<gene>
    <name evidence="11" type="ORF">EV421DRAFT_1965741</name>
</gene>
<accession>A0AA39JBT3</accession>
<dbReference type="Pfam" id="PF02765">
    <property type="entry name" value="POT1"/>
    <property type="match status" value="1"/>
</dbReference>
<dbReference type="GO" id="GO:0000783">
    <property type="term" value="C:nuclear telomere cap complex"/>
    <property type="evidence" value="ECO:0007669"/>
    <property type="project" value="TreeGrafter"/>
</dbReference>
<keyword evidence="6" id="KW-0779">Telomere</keyword>
<name>A0AA39JBT3_9AGAR</name>